<feature type="chain" id="PRO_5037885904" description="Dockerin domain-containing protein" evidence="1">
    <location>
        <begin position="32"/>
        <end position="1157"/>
    </location>
</feature>
<dbReference type="InterPro" id="IPR013783">
    <property type="entry name" value="Ig-like_fold"/>
</dbReference>
<dbReference type="InterPro" id="IPR032979">
    <property type="entry name" value="ENGase"/>
</dbReference>
<dbReference type="InterPro" id="IPR016134">
    <property type="entry name" value="Dockerin_dom"/>
</dbReference>
<dbReference type="Gene3D" id="2.60.40.680">
    <property type="match status" value="1"/>
</dbReference>
<dbReference type="Gene3D" id="1.10.1330.10">
    <property type="entry name" value="Dockerin domain"/>
    <property type="match status" value="1"/>
</dbReference>
<dbReference type="GO" id="GO:0005829">
    <property type="term" value="C:cytosol"/>
    <property type="evidence" value="ECO:0007669"/>
    <property type="project" value="UniProtKB-SubCell"/>
</dbReference>
<keyword evidence="1" id="KW-0732">Signal</keyword>
<sequence length="1157" mass="126202">MTKNKSVMRKATATALAAAMLVTAMPLVAHAGDTWPFKGDSAHGINQPNVHGYTSGQIADWSPETDPDAEMLRSHVPLQRRIQPFAATQANPLLSSDVQMMNVAGDYGNAFIENAPYTNKFAQYHFNFWQYIDYYSYWHGTATAYTPPEYYDDLAQSNWQQKWFEFGMLNIPNPTYTDAAHKNGVLSLAGVFFSNNDRGQQTYKQMIVKDADGNFPVAAKMIEMAEYFGFDGYFINQEEVNPNVAAADIPTYIAFLKALQKGGLYVQWYDSLNTATGANAFARTFNDNNVALLHDKAGNEAVSNSFFFDYGVGNSQINSAGTYLNNYNTANGTSFNLFDIGFAGLEAGRDRFKSVQGTALANKLANGLPRLSLATLGADFVHAGLDEDMGLSWPVNHRAENDYQWMTNLREQLWWTGPNVDPKNTAKSATNTVADVYADNRYWPGISSVIAERSVIDSGNFYTNFNTGHGLNYYVNGEVSNNDEWSNMSLQDVPVTWQWWQDTKGNRLTVDYDYGSEYDLTATTRYRYEQLGGYNGGSSLAVNGSLNAENFLRLFKTDLDVHTGSKLSITYNKPSADDQSAAYIGLILEDNPAQVVKVAIPDSGLQTSGWVTKELDLGAYAGQSVSAFGLVFDPGQTAVADYQINVGQIRITDGTAAKPAAPTGLTITEAFADSGEMNVKWDMEQDYSKVKQYNVYINDVYVGGKYDDVFYIKKIPAKSGTLKVVPVGADGVEGDAATLAFDLDQAVSGIAVDSRASGEMTVSWTNPQNASGDTTVAIRSLNRITTSEPVAARKVAKAGATSVGFADMPINGDDYIVTITTAAGSSVHKSGNFIDKTIEPYGEAWSWNGNMLSLPMPNTRDWRYLYVYENDTPKSFATTYGVGDKPVIIRGRTTKASLGFSSEAKSVYVVMEDYAGNRSERTYLRNFAAFALTGGSELVPGASFEAVYGLDSNPEVAAQEITLTYDPGMIEFVSAASLDEEKFKVIDYDDKTPGEVRMLAVHLGEGMADPNGNLLKLAMRVKRKAASGATNVRVAAKTSDGATETTHQSRSVALNVTEAAVGKPQLNAPIAQTQQKHDAAVEDVSEAALQAAIAQVKLVDQNSDNSLTVSDLAIIAKAIGKTITDADWNTVSRSDLNDDGKIDTKDLVFMAKRILRW</sequence>
<dbReference type="CDD" id="cd08547">
    <property type="entry name" value="Type_II_cohesin"/>
    <property type="match status" value="1"/>
</dbReference>
<dbReference type="Pfam" id="PF00963">
    <property type="entry name" value="Cohesin"/>
    <property type="match status" value="1"/>
</dbReference>
<dbReference type="Gene3D" id="3.20.20.80">
    <property type="entry name" value="Glycosidases"/>
    <property type="match status" value="1"/>
</dbReference>
<dbReference type="PANTHER" id="PTHR13246:SF1">
    <property type="entry name" value="CYTOSOLIC ENDO-BETA-N-ACETYLGLUCOSAMINIDASE"/>
    <property type="match status" value="1"/>
</dbReference>
<dbReference type="Gene3D" id="2.60.40.10">
    <property type="entry name" value="Immunoglobulins"/>
    <property type="match status" value="1"/>
</dbReference>
<dbReference type="PROSITE" id="PS51766">
    <property type="entry name" value="DOCKERIN"/>
    <property type="match status" value="1"/>
</dbReference>
<gene>
    <name evidence="3" type="ORF">IDH41_25025</name>
</gene>
<evidence type="ECO:0000259" key="2">
    <source>
        <dbReference type="PROSITE" id="PS51766"/>
    </source>
</evidence>
<dbReference type="SUPFAM" id="SSF63446">
    <property type="entry name" value="Type I dockerin domain"/>
    <property type="match status" value="1"/>
</dbReference>
<dbReference type="EMBL" id="JACXIY010000037">
    <property type="protein sequence ID" value="MBD2871846.1"/>
    <property type="molecule type" value="Genomic_DNA"/>
</dbReference>
<dbReference type="Gene3D" id="2.60.120.260">
    <property type="entry name" value="Galactose-binding domain-like"/>
    <property type="match status" value="1"/>
</dbReference>
<reference evidence="3" key="1">
    <citation type="submission" date="2020-09" db="EMBL/GenBank/DDBJ databases">
        <title>A novel bacterium of genus Paenibacillus, isolated from South China Sea.</title>
        <authorList>
            <person name="Huang H."/>
            <person name="Mo K."/>
            <person name="Hu Y."/>
        </authorList>
    </citation>
    <scope>NUCLEOTIDE SEQUENCE</scope>
    <source>
        <strain evidence="3">IB182493</strain>
    </source>
</reference>
<dbReference type="AlphaFoldDB" id="A0A927H7P5"/>
<feature type="signal peptide" evidence="1">
    <location>
        <begin position="1"/>
        <end position="31"/>
    </location>
</feature>
<dbReference type="PANTHER" id="PTHR13246">
    <property type="entry name" value="ENDO BETA N-ACETYLGLUCOSAMINIDASE"/>
    <property type="match status" value="1"/>
</dbReference>
<dbReference type="InterPro" id="IPR018247">
    <property type="entry name" value="EF_Hand_1_Ca_BS"/>
</dbReference>
<dbReference type="GO" id="GO:0000272">
    <property type="term" value="P:polysaccharide catabolic process"/>
    <property type="evidence" value="ECO:0007669"/>
    <property type="project" value="InterPro"/>
</dbReference>
<evidence type="ECO:0000313" key="3">
    <source>
        <dbReference type="EMBL" id="MBD2871846.1"/>
    </source>
</evidence>
<organism evidence="3 4">
    <name type="scientific">Paenibacillus arenilitoris</name>
    <dbReference type="NCBI Taxonomy" id="2772299"/>
    <lineage>
        <taxon>Bacteria</taxon>
        <taxon>Bacillati</taxon>
        <taxon>Bacillota</taxon>
        <taxon>Bacilli</taxon>
        <taxon>Bacillales</taxon>
        <taxon>Paenibacillaceae</taxon>
        <taxon>Paenibacillus</taxon>
    </lineage>
</organism>
<protein>
    <recommendedName>
        <fullName evidence="2">Dockerin domain-containing protein</fullName>
    </recommendedName>
</protein>
<dbReference type="InterPro" id="IPR008965">
    <property type="entry name" value="CBM2/CBM3_carb-bd_dom_sf"/>
</dbReference>
<dbReference type="InterPro" id="IPR005201">
    <property type="entry name" value="TIM_ENGase"/>
</dbReference>
<feature type="domain" description="Dockerin" evidence="2">
    <location>
        <begin position="1094"/>
        <end position="1157"/>
    </location>
</feature>
<proteinExistence type="predicted"/>
<dbReference type="Pfam" id="PF03644">
    <property type="entry name" value="Glyco_hydro_85"/>
    <property type="match status" value="1"/>
</dbReference>
<keyword evidence="4" id="KW-1185">Reference proteome</keyword>
<dbReference type="SUPFAM" id="SSF49384">
    <property type="entry name" value="Carbohydrate-binding domain"/>
    <property type="match status" value="1"/>
</dbReference>
<dbReference type="GO" id="GO:0030246">
    <property type="term" value="F:carbohydrate binding"/>
    <property type="evidence" value="ECO:0007669"/>
    <property type="project" value="InterPro"/>
</dbReference>
<dbReference type="InterPro" id="IPR002102">
    <property type="entry name" value="Cohesin_dom"/>
</dbReference>
<dbReference type="Proteomes" id="UP000632125">
    <property type="component" value="Unassembled WGS sequence"/>
</dbReference>
<name>A0A927H7P5_9BACL</name>
<evidence type="ECO:0000313" key="4">
    <source>
        <dbReference type="Proteomes" id="UP000632125"/>
    </source>
</evidence>
<dbReference type="InterPro" id="IPR036439">
    <property type="entry name" value="Dockerin_dom_sf"/>
</dbReference>
<dbReference type="GO" id="GO:0033925">
    <property type="term" value="F:mannosyl-glycoprotein endo-beta-N-acetylglucosaminidase activity"/>
    <property type="evidence" value="ECO:0007669"/>
    <property type="project" value="InterPro"/>
</dbReference>
<accession>A0A927H7P5</accession>
<evidence type="ECO:0000256" key="1">
    <source>
        <dbReference type="SAM" id="SignalP"/>
    </source>
</evidence>
<comment type="caution">
    <text evidence="3">The sequence shown here is derived from an EMBL/GenBank/DDBJ whole genome shotgun (WGS) entry which is preliminary data.</text>
</comment>
<dbReference type="PROSITE" id="PS00018">
    <property type="entry name" value="EF_HAND_1"/>
    <property type="match status" value="2"/>
</dbReference>